<evidence type="ECO:0000256" key="2">
    <source>
        <dbReference type="ARBA" id="ARBA00012517"/>
    </source>
</evidence>
<dbReference type="PRINTS" id="PR00120">
    <property type="entry name" value="HATPASE"/>
</dbReference>
<feature type="domain" description="Cation-transporting P-type ATPase N-terminal" evidence="18">
    <location>
        <begin position="12"/>
        <end position="86"/>
    </location>
</feature>
<keyword evidence="3" id="KW-0813">Transport</keyword>
<evidence type="ECO:0000256" key="10">
    <source>
        <dbReference type="ARBA" id="ARBA00022842"/>
    </source>
</evidence>
<dbReference type="GO" id="GO:0005524">
    <property type="term" value="F:ATP binding"/>
    <property type="evidence" value="ECO:0007669"/>
    <property type="project" value="UniProtKB-KW"/>
</dbReference>
<dbReference type="SFLD" id="SFLDG00002">
    <property type="entry name" value="C1.7:_P-type_atpase_like"/>
    <property type="match status" value="1"/>
</dbReference>
<dbReference type="InterPro" id="IPR004014">
    <property type="entry name" value="ATPase_P-typ_cation-transptr_N"/>
</dbReference>
<dbReference type="GO" id="GO:0016020">
    <property type="term" value="C:membrane"/>
    <property type="evidence" value="ECO:0007669"/>
    <property type="project" value="InterPro"/>
</dbReference>
<name>A0A3B0N928_THEAN</name>
<evidence type="ECO:0000313" key="19">
    <source>
        <dbReference type="EMBL" id="SVP90928.1"/>
    </source>
</evidence>
<dbReference type="InterPro" id="IPR023214">
    <property type="entry name" value="HAD_sf"/>
</dbReference>
<keyword evidence="15 17" id="KW-0472">Membrane</keyword>
<keyword evidence="13" id="KW-0186">Copper</keyword>
<feature type="compositionally biased region" description="Low complexity" evidence="16">
    <location>
        <begin position="539"/>
        <end position="557"/>
    </location>
</feature>
<keyword evidence="14" id="KW-0406">Ion transport</keyword>
<feature type="transmembrane region" description="Helical" evidence="17">
    <location>
        <begin position="98"/>
        <end position="117"/>
    </location>
</feature>
<keyword evidence="7" id="KW-0547">Nucleotide-binding</keyword>
<dbReference type="InterPro" id="IPR001757">
    <property type="entry name" value="P_typ_ATPase"/>
</dbReference>
<keyword evidence="11" id="KW-1278">Translocase</keyword>
<keyword evidence="5 17" id="KW-0812">Transmembrane</keyword>
<dbReference type="GO" id="GO:0046872">
    <property type="term" value="F:metal ion binding"/>
    <property type="evidence" value="ECO:0007669"/>
    <property type="project" value="UniProtKB-KW"/>
</dbReference>
<dbReference type="Gene3D" id="3.40.1110.10">
    <property type="entry name" value="Calcium-transporting ATPase, cytoplasmic domain N"/>
    <property type="match status" value="2"/>
</dbReference>
<dbReference type="SUPFAM" id="SSF81653">
    <property type="entry name" value="Calcium ATPase, transduction domain A"/>
    <property type="match status" value="1"/>
</dbReference>
<dbReference type="SUPFAM" id="SSF81665">
    <property type="entry name" value="Calcium ATPase, transmembrane domain M"/>
    <property type="match status" value="1"/>
</dbReference>
<feature type="region of interest" description="Disordered" evidence="16">
    <location>
        <begin position="529"/>
        <end position="586"/>
    </location>
</feature>
<dbReference type="InterPro" id="IPR023299">
    <property type="entry name" value="ATPase_P-typ_cyto_dom_N"/>
</dbReference>
<dbReference type="NCBIfam" id="TIGR01494">
    <property type="entry name" value="ATPase_P-type"/>
    <property type="match status" value="3"/>
</dbReference>
<accession>A0A3B0N928</accession>
<sequence length="1306" mass="143845">MLEEEKLKLLESPHVYDSSEVLKHYSVNLDYGLNDDQVILHRELLGSHSFLKPKKLSLLHLFIQQFDDLLVKILLSAAIVSFFFTCFDPHEKKNISSFIEPIVILFILILNALVGVWQEANAEKALDALKKLQPTLTTCLRNGVWTTFDTENLVVGDIVKVKNGDKIPADLRLVKVLSTALLVEQSQLTGESLLIYKTTEALDKSEKTCDLQTKRNILFGSTTVCSGTGIGVVVAVGMDTEIGTIQSAVIEASTENTTTPLQKMLHDFGNSLSKAISVICLLVWLINVKNFNDPAHGSIIRGSIYYFKIAIALAVAAIPEGLPAVITTCLALGTRKMAKKNAIVRKLPSIETLGCTTVICSDKTGTLTTNKMTTVVVNLFNQQNKLRYIHMPHQGDGIRVTMGGFGENGMCVAQSFDGPVENLTHTFLKCASLCSDVTFSTLHHKNNRKLSRFSSSGMDDDGLVLEGEPTEVAIIEMVNNLGKFLTQCDSSHLDQMGQVIFSSPVEENNSSNIKKMKRWKKNLLQNNNLVNRSRSDSPNSHANTNSSAESNTNTNTELVNDMETDDGMSKVRNETSTSRKGQLTGRAGQTVPIPISALYRKYLIKEATLEFCRSRKMMSVICTHNSGSGMGNSSGGKGSGRSNKNKMYLYSKGAPESILEVCTGYMLPDGSVNKLSKSEKTEILDHVKQLANEALRVLAFSYRSASQKDLDLYNTLLHSSPNTTTNTNDTMKNNSVFSKIEKDMVFLGLVGIMDPPRPEVKDSISKCMRAGIRVIMITGDNKLTAEAIARKVGIIKIPLSISNPSLSLSPANANFCGSPKFSYANPKFSYSSPKFGHASPSNSKFGGSPKFSGLLHGGSLFSSLTGKEFESLTQDAQRKLLTTSCLVFSRTEPKHKQSIVSILKDLGEIVAMTGDGVNDAPALKMADIGISMGINGTEVAKEASDMILADDNFKTIVSAIEEGRCIYSNMKAFIRYLISSNIGEVVSIFMTAMLGIPEGMLPVQLLWVNLVTDGPPATALGFNPPDPLVMKKGPRHRNDKLIDRTTLLRYMVIGLYVGLATCGIFIQYYVFGISPNEGNTLISLKKLMNWGNCMNWEEFHASLIYDMSNSCEYFTVGKVKASTLSLTTLVILEMFNALNALSEDSSILKVPPWSNPYLICAILFSILIHCFILYIPFFSSLFNVVPLDVYDWKWVLIWSFPVLIIDECFKLCKRSYKKYSKPSLQSNQAVSEDKHDAFDNNNLNNQNMNGENLHGDEMWMSGSTDLSFGERLTNSLTSLLDKVATSFSNSASYDLSNQEKELAPQY</sequence>
<evidence type="ECO:0000256" key="17">
    <source>
        <dbReference type="SAM" id="Phobius"/>
    </source>
</evidence>
<dbReference type="GO" id="GO:0140581">
    <property type="term" value="F:P-type monovalent copper transporter activity"/>
    <property type="evidence" value="ECO:0007669"/>
    <property type="project" value="UniProtKB-EC"/>
</dbReference>
<dbReference type="SUPFAM" id="SSF56784">
    <property type="entry name" value="HAD-like"/>
    <property type="match status" value="1"/>
</dbReference>
<feature type="transmembrane region" description="Helical" evidence="17">
    <location>
        <begin position="1195"/>
        <end position="1212"/>
    </location>
</feature>
<evidence type="ECO:0000256" key="15">
    <source>
        <dbReference type="ARBA" id="ARBA00023136"/>
    </source>
</evidence>
<dbReference type="EC" id="7.2.2.8" evidence="2"/>
<dbReference type="GO" id="GO:0012505">
    <property type="term" value="C:endomembrane system"/>
    <property type="evidence" value="ECO:0007669"/>
    <property type="project" value="UniProtKB-SubCell"/>
</dbReference>
<evidence type="ECO:0000256" key="5">
    <source>
        <dbReference type="ARBA" id="ARBA00022692"/>
    </source>
</evidence>
<evidence type="ECO:0000256" key="13">
    <source>
        <dbReference type="ARBA" id="ARBA00023008"/>
    </source>
</evidence>
<dbReference type="Pfam" id="PF13246">
    <property type="entry name" value="Cation_ATPase"/>
    <property type="match status" value="1"/>
</dbReference>
<dbReference type="InterPro" id="IPR018303">
    <property type="entry name" value="ATPase_P-typ_P_site"/>
</dbReference>
<proteinExistence type="predicted"/>
<dbReference type="SUPFAM" id="SSF81660">
    <property type="entry name" value="Metal cation-transporting ATPase, ATP-binding domain N"/>
    <property type="match status" value="1"/>
</dbReference>
<evidence type="ECO:0000256" key="16">
    <source>
        <dbReference type="SAM" id="MobiDB-lite"/>
    </source>
</evidence>
<evidence type="ECO:0000259" key="18">
    <source>
        <dbReference type="SMART" id="SM00831"/>
    </source>
</evidence>
<keyword evidence="6" id="KW-0479">Metal-binding</keyword>
<gene>
    <name evidence="19" type="ORF">TAT_000164000</name>
    <name evidence="20" type="ORF">TAV_000164200</name>
</gene>
<dbReference type="Pfam" id="PF00122">
    <property type="entry name" value="E1-E2_ATPase"/>
    <property type="match status" value="1"/>
</dbReference>
<evidence type="ECO:0000313" key="20">
    <source>
        <dbReference type="EMBL" id="SVP91536.1"/>
    </source>
</evidence>
<feature type="transmembrane region" description="Helical" evidence="17">
    <location>
        <begin position="1047"/>
        <end position="1071"/>
    </location>
</feature>
<evidence type="ECO:0000256" key="9">
    <source>
        <dbReference type="ARBA" id="ARBA00022840"/>
    </source>
</evidence>
<dbReference type="Gene3D" id="2.70.150.10">
    <property type="entry name" value="Calcium-transporting ATPase, cytoplasmic transduction domain A"/>
    <property type="match status" value="1"/>
</dbReference>
<dbReference type="InterPro" id="IPR008250">
    <property type="entry name" value="ATPase_P-typ_transduc_dom_A_sf"/>
</dbReference>
<dbReference type="Pfam" id="PF00690">
    <property type="entry name" value="Cation_ATPase_N"/>
    <property type="match status" value="1"/>
</dbReference>
<dbReference type="SMART" id="SM00831">
    <property type="entry name" value="Cation_ATPase_N"/>
    <property type="match status" value="1"/>
</dbReference>
<keyword evidence="4" id="KW-0597">Phosphoprotein</keyword>
<dbReference type="EMBL" id="UIVT01000002">
    <property type="protein sequence ID" value="SVP90928.1"/>
    <property type="molecule type" value="Genomic_DNA"/>
</dbReference>
<evidence type="ECO:0000256" key="6">
    <source>
        <dbReference type="ARBA" id="ARBA00022723"/>
    </source>
</evidence>
<keyword evidence="10" id="KW-0460">Magnesium</keyword>
<dbReference type="Pfam" id="PF00689">
    <property type="entry name" value="Cation_ATPase_C"/>
    <property type="match status" value="1"/>
</dbReference>
<dbReference type="VEuPathDB" id="PiroplasmaDB:TA13655"/>
<dbReference type="InterPro" id="IPR044492">
    <property type="entry name" value="P_typ_ATPase_HD_dom"/>
</dbReference>
<dbReference type="Gene3D" id="1.20.1110.10">
    <property type="entry name" value="Calcium-transporting ATPase, transmembrane domain"/>
    <property type="match status" value="2"/>
</dbReference>
<dbReference type="FunFam" id="2.70.150.10:FF:000160">
    <property type="entry name" value="Sarcoplasmic/endoplasmic reticulum calcium ATPase 1"/>
    <property type="match status" value="1"/>
</dbReference>
<dbReference type="PRINTS" id="PR00119">
    <property type="entry name" value="CATATPASE"/>
</dbReference>
<dbReference type="PROSITE" id="PS00154">
    <property type="entry name" value="ATPASE_E1_E2"/>
    <property type="match status" value="1"/>
</dbReference>
<evidence type="ECO:0000256" key="12">
    <source>
        <dbReference type="ARBA" id="ARBA00022989"/>
    </source>
</evidence>
<evidence type="ECO:0000256" key="11">
    <source>
        <dbReference type="ARBA" id="ARBA00022967"/>
    </source>
</evidence>
<dbReference type="PANTHER" id="PTHR42861">
    <property type="entry name" value="CALCIUM-TRANSPORTING ATPASE"/>
    <property type="match status" value="1"/>
</dbReference>
<dbReference type="Gene3D" id="3.40.50.1000">
    <property type="entry name" value="HAD superfamily/HAD-like"/>
    <property type="match status" value="2"/>
</dbReference>
<dbReference type="InterPro" id="IPR036412">
    <property type="entry name" value="HAD-like_sf"/>
</dbReference>
<dbReference type="FunFam" id="3.40.50.1000:FF:000144">
    <property type="entry name" value="copper-transporting ATPase 1 isoform X2"/>
    <property type="match status" value="1"/>
</dbReference>
<dbReference type="InterPro" id="IPR006068">
    <property type="entry name" value="ATPase_P-typ_cation-transptr_C"/>
</dbReference>
<dbReference type="EMBL" id="UIVS01000002">
    <property type="protein sequence ID" value="SVP91536.1"/>
    <property type="molecule type" value="Genomic_DNA"/>
</dbReference>
<dbReference type="SFLD" id="SFLDS00003">
    <property type="entry name" value="Haloacid_Dehalogenase"/>
    <property type="match status" value="1"/>
</dbReference>
<dbReference type="FunFam" id="1.20.1110.10:FF:000037">
    <property type="entry name" value="Calcium-transporting ATPase, putative"/>
    <property type="match status" value="1"/>
</dbReference>
<dbReference type="FunFam" id="1.20.1110.10:FF:000065">
    <property type="entry name" value="Sarcoplasmic/endoplasmic reticulum calcium ATPase 1"/>
    <property type="match status" value="1"/>
</dbReference>
<dbReference type="SFLD" id="SFLDF00027">
    <property type="entry name" value="p-type_atpase"/>
    <property type="match status" value="1"/>
</dbReference>
<keyword evidence="8" id="KW-0187">Copper transport</keyword>
<evidence type="ECO:0000256" key="3">
    <source>
        <dbReference type="ARBA" id="ARBA00022448"/>
    </source>
</evidence>
<evidence type="ECO:0000256" key="7">
    <source>
        <dbReference type="ARBA" id="ARBA00022741"/>
    </source>
</evidence>
<evidence type="ECO:0000256" key="14">
    <source>
        <dbReference type="ARBA" id="ARBA00023065"/>
    </source>
</evidence>
<evidence type="ECO:0000256" key="8">
    <source>
        <dbReference type="ARBA" id="ARBA00022796"/>
    </source>
</evidence>
<keyword evidence="12 17" id="KW-1133">Transmembrane helix</keyword>
<protein>
    <recommendedName>
        <fullName evidence="2">P-type Cu(+) transporter</fullName>
        <ecNumber evidence="2">7.2.2.8</ecNumber>
    </recommendedName>
</protein>
<reference evidence="20" key="1">
    <citation type="submission" date="2018-07" db="EMBL/GenBank/DDBJ databases">
        <authorList>
            <person name="Quirk P.G."/>
            <person name="Krulwich T.A."/>
        </authorList>
    </citation>
    <scope>NUCLEOTIDE SEQUENCE</scope>
    <source>
        <strain evidence="20">Anand</strain>
    </source>
</reference>
<evidence type="ECO:0000256" key="1">
    <source>
        <dbReference type="ARBA" id="ARBA00004127"/>
    </source>
</evidence>
<organism evidence="20">
    <name type="scientific">Theileria annulata</name>
    <dbReference type="NCBI Taxonomy" id="5874"/>
    <lineage>
        <taxon>Eukaryota</taxon>
        <taxon>Sar</taxon>
        <taxon>Alveolata</taxon>
        <taxon>Apicomplexa</taxon>
        <taxon>Aconoidasida</taxon>
        <taxon>Piroplasmida</taxon>
        <taxon>Theileriidae</taxon>
        <taxon>Theileria</taxon>
    </lineage>
</organism>
<feature type="transmembrane region" description="Helical" evidence="17">
    <location>
        <begin position="1153"/>
        <end position="1175"/>
    </location>
</feature>
<comment type="subcellular location">
    <subcellularLocation>
        <location evidence="1">Endomembrane system</location>
        <topology evidence="1">Multi-pass membrane protein</topology>
    </subcellularLocation>
</comment>
<keyword evidence="9" id="KW-0067">ATP-binding</keyword>
<dbReference type="InterPro" id="IPR059000">
    <property type="entry name" value="ATPase_P-type_domA"/>
</dbReference>
<dbReference type="InterPro" id="IPR023298">
    <property type="entry name" value="ATPase_P-typ_TM_dom_sf"/>
</dbReference>
<dbReference type="GO" id="GO:0016887">
    <property type="term" value="F:ATP hydrolysis activity"/>
    <property type="evidence" value="ECO:0007669"/>
    <property type="project" value="InterPro"/>
</dbReference>
<evidence type="ECO:0000256" key="4">
    <source>
        <dbReference type="ARBA" id="ARBA00022553"/>
    </source>
</evidence>
<feature type="transmembrane region" description="Helical" evidence="17">
    <location>
        <begin position="69"/>
        <end position="86"/>
    </location>
</feature>